<dbReference type="Proteomes" id="UP000466535">
    <property type="component" value="Unassembled WGS sequence"/>
</dbReference>
<dbReference type="AlphaFoldDB" id="A0A6B0T4P6"/>
<dbReference type="Gene3D" id="3.40.630.30">
    <property type="match status" value="1"/>
</dbReference>
<dbReference type="OrthoDB" id="111868at2157"/>
<proteinExistence type="predicted"/>
<evidence type="ECO:0000256" key="1">
    <source>
        <dbReference type="ARBA" id="ARBA00022679"/>
    </source>
</evidence>
<evidence type="ECO:0000259" key="3">
    <source>
        <dbReference type="PROSITE" id="PS51186"/>
    </source>
</evidence>
<dbReference type="RefSeq" id="WP_159765418.1">
    <property type="nucleotide sequence ID" value="NZ_WUUT01000008.1"/>
</dbReference>
<protein>
    <submittedName>
        <fullName evidence="4">GNAT family N-acetyltransferase</fullName>
    </submittedName>
</protein>
<evidence type="ECO:0000256" key="2">
    <source>
        <dbReference type="ARBA" id="ARBA00023315"/>
    </source>
</evidence>
<gene>
    <name evidence="4" type="ORF">GRX03_16025</name>
</gene>
<feature type="domain" description="N-acetyltransferase" evidence="3">
    <location>
        <begin position="5"/>
        <end position="161"/>
    </location>
</feature>
<evidence type="ECO:0000313" key="4">
    <source>
        <dbReference type="EMBL" id="MXR53105.1"/>
    </source>
</evidence>
<dbReference type="SUPFAM" id="SSF55729">
    <property type="entry name" value="Acyl-CoA N-acyltransferases (Nat)"/>
    <property type="match status" value="1"/>
</dbReference>
<sequence>MDSDVTIRAAEQGDAEAILHIHVGAIIADGPGAYSDRQVAAWAAKTEGTQRYLDSVDDEATDIVVAEREGVTGFGELDTDDGVIEAIFVEPQSHGTGIGSTILRHFEQTLRRAGFSRSRLRAVHNAVGFYERHGYEPTGTDTRTTTNGVELSSVWMEKHLSDR</sequence>
<dbReference type="Pfam" id="PF13673">
    <property type="entry name" value="Acetyltransf_10"/>
    <property type="match status" value="1"/>
</dbReference>
<dbReference type="InterPro" id="IPR016181">
    <property type="entry name" value="Acyl_CoA_acyltransferase"/>
</dbReference>
<dbReference type="CDD" id="cd04301">
    <property type="entry name" value="NAT_SF"/>
    <property type="match status" value="1"/>
</dbReference>
<dbReference type="PANTHER" id="PTHR43877:SF2">
    <property type="entry name" value="AMINOALKYLPHOSPHONATE N-ACETYLTRANSFERASE-RELATED"/>
    <property type="match status" value="1"/>
</dbReference>
<name>A0A6B0T4P6_9EURY</name>
<evidence type="ECO:0000313" key="5">
    <source>
        <dbReference type="Proteomes" id="UP000466535"/>
    </source>
</evidence>
<dbReference type="PANTHER" id="PTHR43877">
    <property type="entry name" value="AMINOALKYLPHOSPHONATE N-ACETYLTRANSFERASE-RELATED-RELATED"/>
    <property type="match status" value="1"/>
</dbReference>
<keyword evidence="2" id="KW-0012">Acyltransferase</keyword>
<dbReference type="EMBL" id="WUUT01000008">
    <property type="protein sequence ID" value="MXR53105.1"/>
    <property type="molecule type" value="Genomic_DNA"/>
</dbReference>
<dbReference type="PROSITE" id="PS51186">
    <property type="entry name" value="GNAT"/>
    <property type="match status" value="1"/>
</dbReference>
<dbReference type="InterPro" id="IPR000182">
    <property type="entry name" value="GNAT_dom"/>
</dbReference>
<comment type="caution">
    <text evidence="4">The sequence shown here is derived from an EMBL/GenBank/DDBJ whole genome shotgun (WGS) entry which is preliminary data.</text>
</comment>
<keyword evidence="1 4" id="KW-0808">Transferase</keyword>
<organism evidence="4 5">
    <name type="scientific">Halovenus carboxidivorans</name>
    <dbReference type="NCBI Taxonomy" id="2692199"/>
    <lineage>
        <taxon>Archaea</taxon>
        <taxon>Methanobacteriati</taxon>
        <taxon>Methanobacteriota</taxon>
        <taxon>Stenosarchaea group</taxon>
        <taxon>Halobacteria</taxon>
        <taxon>Halobacteriales</taxon>
        <taxon>Haloarculaceae</taxon>
        <taxon>Halovenus</taxon>
    </lineage>
</organism>
<dbReference type="GO" id="GO:0016747">
    <property type="term" value="F:acyltransferase activity, transferring groups other than amino-acyl groups"/>
    <property type="evidence" value="ECO:0007669"/>
    <property type="project" value="InterPro"/>
</dbReference>
<dbReference type="InterPro" id="IPR050832">
    <property type="entry name" value="Bact_Acetyltransf"/>
</dbReference>
<accession>A0A6B0T4P6</accession>
<keyword evidence="5" id="KW-1185">Reference proteome</keyword>
<reference evidence="4 5" key="1">
    <citation type="submission" date="2019-12" db="EMBL/GenBank/DDBJ databases">
        <title>Isolation and characterization of three novel carbon monoxide-oxidizing members of Halobacteria from salione crusts and soils.</title>
        <authorList>
            <person name="Myers M.R."/>
            <person name="King G.M."/>
        </authorList>
    </citation>
    <scope>NUCLEOTIDE SEQUENCE [LARGE SCALE GENOMIC DNA]</scope>
    <source>
        <strain evidence="4 5">WSH3</strain>
    </source>
</reference>